<keyword evidence="2" id="KW-0238">DNA-binding</keyword>
<dbReference type="InterPro" id="IPR000524">
    <property type="entry name" value="Tscrpt_reg_HTH_GntR"/>
</dbReference>
<dbReference type="SMART" id="SM00345">
    <property type="entry name" value="HTH_GNTR"/>
    <property type="match status" value="1"/>
</dbReference>
<keyword evidence="3" id="KW-0804">Transcription</keyword>
<dbReference type="PANTHER" id="PTHR43537:SF41">
    <property type="entry name" value="TRANSCRIPTIONAL REGULATORY PROTEIN"/>
    <property type="match status" value="1"/>
</dbReference>
<keyword evidence="1" id="KW-0805">Transcription regulation</keyword>
<reference evidence="5" key="1">
    <citation type="journal article" date="2012" name="J. Bacteriol.">
        <title>Genome sequences of type strains of seven species of the marine bacterium Pseudoalteromonas.</title>
        <authorList>
            <person name="Xie B.B."/>
            <person name="Shu Y.L."/>
            <person name="Qin Q.L."/>
            <person name="Rong J.C."/>
            <person name="Zhang X.Y."/>
            <person name="Chen X.L."/>
            <person name="Shi M."/>
            <person name="He H.L."/>
            <person name="Zhou B.C."/>
            <person name="Zhang Y.Z."/>
        </authorList>
    </citation>
    <scope>NUCLEOTIDE SEQUENCE</scope>
    <source>
        <strain evidence="5">DSM 8771</strain>
    </source>
</reference>
<evidence type="ECO:0000313" key="6">
    <source>
        <dbReference type="Proteomes" id="UP000016487"/>
    </source>
</evidence>
<name>A0AAD4AIF6_9GAMM</name>
<dbReference type="Gene3D" id="1.20.120.530">
    <property type="entry name" value="GntR ligand-binding domain-like"/>
    <property type="match status" value="1"/>
</dbReference>
<dbReference type="GO" id="GO:0003700">
    <property type="term" value="F:DNA-binding transcription factor activity"/>
    <property type="evidence" value="ECO:0007669"/>
    <property type="project" value="InterPro"/>
</dbReference>
<dbReference type="InterPro" id="IPR008920">
    <property type="entry name" value="TF_FadR/GntR_C"/>
</dbReference>
<dbReference type="InterPro" id="IPR036390">
    <property type="entry name" value="WH_DNA-bd_sf"/>
</dbReference>
<evidence type="ECO:0000256" key="1">
    <source>
        <dbReference type="ARBA" id="ARBA00023015"/>
    </source>
</evidence>
<sequence length="230" mass="25449">MPNVAKGVLMGIEHKTRTQLVAEAIREKILSGEIKAGDPLRQAALAEELNVSRIPVREALLQLEAEGLVNFEAHKGATATMLSADQIDEIFDLRALLEAELLRHSIVNLTPRDLLEAEAILYDLEEATAAGDTQLATGKLNAEFHVKLYSKANRPQTAELVAMYGKNSERYVRMHILLAGGIKTAPEEHRTLLEFCKTKDVNAACDFLKKHITGAKDDIKQLLVKMEQSQ</sequence>
<proteinExistence type="predicted"/>
<evidence type="ECO:0000256" key="3">
    <source>
        <dbReference type="ARBA" id="ARBA00023163"/>
    </source>
</evidence>
<dbReference type="Proteomes" id="UP000016487">
    <property type="component" value="Unassembled WGS sequence"/>
</dbReference>
<dbReference type="SUPFAM" id="SSF48008">
    <property type="entry name" value="GntR ligand-binding domain-like"/>
    <property type="match status" value="1"/>
</dbReference>
<accession>A0AAD4AIF6</accession>
<dbReference type="SUPFAM" id="SSF46785">
    <property type="entry name" value="Winged helix' DNA-binding domain"/>
    <property type="match status" value="1"/>
</dbReference>
<dbReference type="PROSITE" id="PS50949">
    <property type="entry name" value="HTH_GNTR"/>
    <property type="match status" value="1"/>
</dbReference>
<gene>
    <name evidence="5" type="ORF">PCIT_a4285</name>
</gene>
<dbReference type="AlphaFoldDB" id="A0AAD4AIF6"/>
<dbReference type="GO" id="GO:0003677">
    <property type="term" value="F:DNA binding"/>
    <property type="evidence" value="ECO:0007669"/>
    <property type="project" value="UniProtKB-KW"/>
</dbReference>
<dbReference type="Gene3D" id="1.10.10.10">
    <property type="entry name" value="Winged helix-like DNA-binding domain superfamily/Winged helix DNA-binding domain"/>
    <property type="match status" value="1"/>
</dbReference>
<organism evidence="5 6">
    <name type="scientific">Pseudoalteromonas citrea</name>
    <dbReference type="NCBI Taxonomy" id="43655"/>
    <lineage>
        <taxon>Bacteria</taxon>
        <taxon>Pseudomonadati</taxon>
        <taxon>Pseudomonadota</taxon>
        <taxon>Gammaproteobacteria</taxon>
        <taxon>Alteromonadales</taxon>
        <taxon>Pseudoalteromonadaceae</taxon>
        <taxon>Pseudoalteromonas</taxon>
    </lineage>
</organism>
<evidence type="ECO:0000256" key="2">
    <source>
        <dbReference type="ARBA" id="ARBA00023125"/>
    </source>
</evidence>
<protein>
    <recommendedName>
        <fullName evidence="4">HTH gntR-type domain-containing protein</fullName>
    </recommendedName>
</protein>
<dbReference type="SMART" id="SM00895">
    <property type="entry name" value="FCD"/>
    <property type="match status" value="1"/>
</dbReference>
<dbReference type="CDD" id="cd07377">
    <property type="entry name" value="WHTH_GntR"/>
    <property type="match status" value="1"/>
</dbReference>
<dbReference type="EMBL" id="AHBZ03000017">
    <property type="protein sequence ID" value="KAF7771224.1"/>
    <property type="molecule type" value="Genomic_DNA"/>
</dbReference>
<dbReference type="Pfam" id="PF00392">
    <property type="entry name" value="GntR"/>
    <property type="match status" value="1"/>
</dbReference>
<dbReference type="Pfam" id="PF07729">
    <property type="entry name" value="FCD"/>
    <property type="match status" value="1"/>
</dbReference>
<comment type="caution">
    <text evidence="5">The sequence shown here is derived from an EMBL/GenBank/DDBJ whole genome shotgun (WGS) entry which is preliminary data.</text>
</comment>
<evidence type="ECO:0000259" key="4">
    <source>
        <dbReference type="PROSITE" id="PS50949"/>
    </source>
</evidence>
<evidence type="ECO:0000313" key="5">
    <source>
        <dbReference type="EMBL" id="KAF7771224.1"/>
    </source>
</evidence>
<dbReference type="PRINTS" id="PR00035">
    <property type="entry name" value="HTHGNTR"/>
</dbReference>
<feature type="domain" description="HTH gntR-type" evidence="4">
    <location>
        <begin position="15"/>
        <end position="82"/>
    </location>
</feature>
<reference evidence="5" key="2">
    <citation type="submission" date="2015-03" db="EMBL/GenBank/DDBJ databases">
        <title>Genome sequence of Pseudoalteromonas citrea.</title>
        <authorList>
            <person name="Xie B.-B."/>
            <person name="Rong J.-C."/>
            <person name="Qin Q.-L."/>
            <person name="Zhang Y.-Z."/>
        </authorList>
    </citation>
    <scope>NUCLEOTIDE SEQUENCE</scope>
    <source>
        <strain evidence="5">DSM 8771</strain>
    </source>
</reference>
<dbReference type="InterPro" id="IPR011711">
    <property type="entry name" value="GntR_C"/>
</dbReference>
<dbReference type="PANTHER" id="PTHR43537">
    <property type="entry name" value="TRANSCRIPTIONAL REGULATOR, GNTR FAMILY"/>
    <property type="match status" value="1"/>
</dbReference>
<dbReference type="InterPro" id="IPR036388">
    <property type="entry name" value="WH-like_DNA-bd_sf"/>
</dbReference>